<accession>A0AA38ZY02</accession>
<name>A0AA38ZY02_VITRO</name>
<dbReference type="InterPro" id="IPR032675">
    <property type="entry name" value="LRR_dom_sf"/>
</dbReference>
<sequence length="246" mass="28593">MNDLITNPAQSVARQVCINLEDTLEHNKNYTISQDTQHVSYNHSYRETFKKFEAFKEVEHLRTFLALPIDQDYSYGLGCYLTSKVFYDLFPKLRYLRVFSLSGYNHLRYLNLSRTSIKWLPELISELYNLQTLILCKCCDLTRLSMPIGNLANLRHLDIIDIDKLKKMPLHMGNLVNLQTLSKFIVDKSKSSGIKELKNLLDVRGVLSILGLHNVVNAQDAMDVNLKEKCNIEELKMEWRSDFDDP</sequence>
<proteinExistence type="predicted"/>
<dbReference type="AlphaFoldDB" id="A0AA38ZY02"/>
<evidence type="ECO:0000313" key="4">
    <source>
        <dbReference type="Proteomes" id="UP001168098"/>
    </source>
</evidence>
<evidence type="ECO:0000256" key="1">
    <source>
        <dbReference type="ARBA" id="ARBA00022737"/>
    </source>
</evidence>
<reference evidence="3 4" key="1">
    <citation type="journal article" date="2023" name="BMC Biotechnol.">
        <title>Vitis rotundifolia cv Carlos genome sequencing.</title>
        <authorList>
            <person name="Huff M."/>
            <person name="Hulse-Kemp A."/>
            <person name="Scheffler B."/>
            <person name="Youngblood R."/>
            <person name="Simpson S."/>
            <person name="Babiker E."/>
            <person name="Staton M."/>
        </authorList>
    </citation>
    <scope>NUCLEOTIDE SEQUENCE [LARGE SCALE GENOMIC DNA]</scope>
    <source>
        <tissue evidence="3">Leaf</tissue>
    </source>
</reference>
<dbReference type="Pfam" id="PF23598">
    <property type="entry name" value="LRR_14"/>
    <property type="match status" value="1"/>
</dbReference>
<feature type="domain" description="Disease resistance R13L4/SHOC-2-like LRR" evidence="2">
    <location>
        <begin position="104"/>
        <end position="238"/>
    </location>
</feature>
<comment type="caution">
    <text evidence="3">The sequence shown here is derived from an EMBL/GenBank/DDBJ whole genome shotgun (WGS) entry which is preliminary data.</text>
</comment>
<organism evidence="3 4">
    <name type="scientific">Vitis rotundifolia</name>
    <name type="common">Muscadine grape</name>
    <dbReference type="NCBI Taxonomy" id="103349"/>
    <lineage>
        <taxon>Eukaryota</taxon>
        <taxon>Viridiplantae</taxon>
        <taxon>Streptophyta</taxon>
        <taxon>Embryophyta</taxon>
        <taxon>Tracheophyta</taxon>
        <taxon>Spermatophyta</taxon>
        <taxon>Magnoliopsida</taxon>
        <taxon>eudicotyledons</taxon>
        <taxon>Gunneridae</taxon>
        <taxon>Pentapetalae</taxon>
        <taxon>rosids</taxon>
        <taxon>Vitales</taxon>
        <taxon>Vitaceae</taxon>
        <taxon>Viteae</taxon>
        <taxon>Vitis</taxon>
    </lineage>
</organism>
<dbReference type="SUPFAM" id="SSF52058">
    <property type="entry name" value="L domain-like"/>
    <property type="match status" value="1"/>
</dbReference>
<evidence type="ECO:0000259" key="2">
    <source>
        <dbReference type="Pfam" id="PF23598"/>
    </source>
</evidence>
<dbReference type="Proteomes" id="UP001168098">
    <property type="component" value="Unassembled WGS sequence"/>
</dbReference>
<dbReference type="PANTHER" id="PTHR47186:SF33">
    <property type="entry name" value="NB-ARC DOMAIN-CONTAINING PROTEIN"/>
    <property type="match status" value="1"/>
</dbReference>
<dbReference type="EMBL" id="JARBHA010000007">
    <property type="protein sequence ID" value="KAJ9697306.1"/>
    <property type="molecule type" value="Genomic_DNA"/>
</dbReference>
<protein>
    <recommendedName>
        <fullName evidence="2">Disease resistance R13L4/SHOC-2-like LRR domain-containing protein</fullName>
    </recommendedName>
</protein>
<gene>
    <name evidence="3" type="ORF">PVL29_009206</name>
</gene>
<keyword evidence="4" id="KW-1185">Reference proteome</keyword>
<evidence type="ECO:0000313" key="3">
    <source>
        <dbReference type="EMBL" id="KAJ9697306.1"/>
    </source>
</evidence>
<keyword evidence="1" id="KW-0677">Repeat</keyword>
<dbReference type="PANTHER" id="PTHR47186">
    <property type="entry name" value="LEUCINE-RICH REPEAT-CONTAINING PROTEIN 57"/>
    <property type="match status" value="1"/>
</dbReference>
<dbReference type="InterPro" id="IPR055414">
    <property type="entry name" value="LRR_R13L4/SHOC2-like"/>
</dbReference>
<dbReference type="Gene3D" id="3.80.10.10">
    <property type="entry name" value="Ribonuclease Inhibitor"/>
    <property type="match status" value="1"/>
</dbReference>